<proteinExistence type="predicted"/>
<dbReference type="STRING" id="443156.SAMN04489867_2264"/>
<organism evidence="2 3">
    <name type="scientific">Pedococcus dokdonensis</name>
    <dbReference type="NCBI Taxonomy" id="443156"/>
    <lineage>
        <taxon>Bacteria</taxon>
        <taxon>Bacillati</taxon>
        <taxon>Actinomycetota</taxon>
        <taxon>Actinomycetes</taxon>
        <taxon>Micrococcales</taxon>
        <taxon>Intrasporangiaceae</taxon>
        <taxon>Pedococcus</taxon>
    </lineage>
</organism>
<feature type="domain" description="VWFA" evidence="1">
    <location>
        <begin position="15"/>
        <end position="202"/>
    </location>
</feature>
<name>A0A1H0SA00_9MICO</name>
<dbReference type="OrthoDB" id="9806395at2"/>
<dbReference type="RefSeq" id="WP_157693006.1">
    <property type="nucleotide sequence ID" value="NZ_LT629711.1"/>
</dbReference>
<dbReference type="InterPro" id="IPR002035">
    <property type="entry name" value="VWF_A"/>
</dbReference>
<dbReference type="Gene3D" id="3.40.50.410">
    <property type="entry name" value="von Willebrand factor, type A domain"/>
    <property type="match status" value="1"/>
</dbReference>
<protein>
    <submittedName>
        <fullName evidence="2">Uncharacterized conserved protein YegL, contains vWA domain of TerY type</fullName>
    </submittedName>
</protein>
<sequence length="226" mass="24157">MPERPGSRLAQRPLHFFILADCSGSMASDGKMRALNAAIREALPHLSEVADGNPHAELLVRCIAFGTGARWHVETPTPVDQLVWDDLASGGYTDLSAGLDLLRSVLTVPPMESRALPPAVVLISDGMPTDEYTESLERLEAEPWGARSVRIAVGIGRDADHAMLVRFMGDPDAEPVRANNPEDLVAAIRWASTHVSRVASALVPAAEPVPGRAPHAAPADASEVVW</sequence>
<reference evidence="3" key="1">
    <citation type="submission" date="2016-10" db="EMBL/GenBank/DDBJ databases">
        <authorList>
            <person name="Varghese N."/>
            <person name="Submissions S."/>
        </authorList>
    </citation>
    <scope>NUCLEOTIDE SEQUENCE [LARGE SCALE GENOMIC DNA]</scope>
    <source>
        <strain evidence="3">DSM 22329</strain>
    </source>
</reference>
<evidence type="ECO:0000259" key="1">
    <source>
        <dbReference type="PROSITE" id="PS50234"/>
    </source>
</evidence>
<dbReference type="Pfam" id="PF00092">
    <property type="entry name" value="VWA"/>
    <property type="match status" value="1"/>
</dbReference>
<dbReference type="Proteomes" id="UP000199077">
    <property type="component" value="Chromosome I"/>
</dbReference>
<dbReference type="AlphaFoldDB" id="A0A1H0SA00"/>
<dbReference type="EMBL" id="LT629711">
    <property type="protein sequence ID" value="SDP38485.1"/>
    <property type="molecule type" value="Genomic_DNA"/>
</dbReference>
<dbReference type="InterPro" id="IPR036465">
    <property type="entry name" value="vWFA_dom_sf"/>
</dbReference>
<accession>A0A1H0SA00</accession>
<dbReference type="PROSITE" id="PS50234">
    <property type="entry name" value="VWFA"/>
    <property type="match status" value="1"/>
</dbReference>
<keyword evidence="3" id="KW-1185">Reference proteome</keyword>
<dbReference type="SMART" id="SM00327">
    <property type="entry name" value="VWA"/>
    <property type="match status" value="1"/>
</dbReference>
<evidence type="ECO:0000313" key="3">
    <source>
        <dbReference type="Proteomes" id="UP000199077"/>
    </source>
</evidence>
<evidence type="ECO:0000313" key="2">
    <source>
        <dbReference type="EMBL" id="SDP38485.1"/>
    </source>
</evidence>
<dbReference type="SUPFAM" id="SSF53300">
    <property type="entry name" value="vWA-like"/>
    <property type="match status" value="1"/>
</dbReference>
<gene>
    <name evidence="2" type="ORF">SAMN04489867_2264</name>
</gene>